<sequence>MIKVFRNHVCLCACTTAILSFIQNEIVIAASVEERLNRSSYGISVSGIEADIYVLPLVPPISNRNYLISGVEGRPIIPPRISGVEPPPPISALPNDNVIRGRGVYSGHLSGSNVHKLPLKGESGDKYSPPNHKINIGNNDEGIRGGSDYRKLSGLDGENGRQENIDNSVKDADSDKRGIKPGFYYYSGLYYICDNCGEARIDNKSYKITNENASNYPAEPTAITVKQRGTRVEGKNVTVSSDVLGRSFLRGVAVSDNGKIVLINPTLQNTKLALFANDGIIEIKQGRIEESDRAVEAIGHSLVILENTNINTSGGPTSLLSYSGAEIGVEGGKINFADSHGISAILGGKVFLDGVTVTGKGKKGENHAVFLMDEGGEVKFKGGNIKAEGMHGILLRNSLKPLYSAQERSEEKSDTEDDVGDLSNNFYVTEANFKSSSVTVKGAGSYGIYFQGEKPWSEGGDKKEEISLEDEKVPPRLEVVNFDTTEFSVLDDTALYGENVISGAVSLMKSTLRSGDFLLKAKRGASITVLADGSTLEGRTYVDKDSNGELYLGGGSTWILQQKPQRDQQEDASNSSISLVSLMGKSSIHFKRQESSSGDDYQTLRIGKGKGEVYKARDGASIFLHSYLDKGGALGQQKTDRVLIHGDVSGKTMLRVHAVAGSPGGYTGRGGNEEGISVIQVSGEAKQDSFQLEGGYVALGELPYQYKLYGYGPGSRLGKASANQRLVEGSGEFWDFRLESQSVDPDVKPQPDPRPTPPPGPAPEPRPKPGVKAVVPQVPTYLLLPNALRHLGLMNVSNQNQRLEALRIASGGLLENREKPLFFVRGYGGNHRYTSNLSALEYGYGGELDYNAVEAGVLLKAIENMYGTTSFGIIGSYERFSLQPLNVEQSQKSTFNKWSVAAYGGMQHEAGFYVDGLVSYGLFKGDVLTTARGKTATLKGNPLSASLTAGKTFMVGEDGFVFDPQVQVVYQYLQFNKVRDVDDFDIDLGKLHQWVGRVGGRLTKMLVATDESQVVSFYGKIHLSHGFEGKQFVHFKDAFQLGAFGSSLETGLGFNAQLSPNFAIHGDLVYQHKLTKAGFSGTSFSGGLRYHF</sequence>
<dbReference type="PANTHER" id="PTHR35037">
    <property type="entry name" value="C-TERMINAL REGION OF AIDA-LIKE PROTEIN"/>
    <property type="match status" value="1"/>
</dbReference>
<dbReference type="InterPro" id="IPR006315">
    <property type="entry name" value="OM_autotransptr_brl_dom"/>
</dbReference>
<dbReference type="InterPro" id="IPR012332">
    <property type="entry name" value="Autotransporter_pectin_lyase_C"/>
</dbReference>
<proteinExistence type="predicted"/>
<dbReference type="GO" id="GO:0019867">
    <property type="term" value="C:outer membrane"/>
    <property type="evidence" value="ECO:0007669"/>
    <property type="project" value="InterPro"/>
</dbReference>
<evidence type="ECO:0000259" key="2">
    <source>
        <dbReference type="PROSITE" id="PS51208"/>
    </source>
</evidence>
<accession>A0A5B9D204</accession>
<dbReference type="PROSITE" id="PS51208">
    <property type="entry name" value="AUTOTRANSPORTER"/>
    <property type="match status" value="1"/>
</dbReference>
<dbReference type="InterPro" id="IPR036709">
    <property type="entry name" value="Autotransporte_beta_dom_sf"/>
</dbReference>
<feature type="domain" description="Autotransporter" evidence="2">
    <location>
        <begin position="815"/>
        <end position="1092"/>
    </location>
</feature>
<dbReference type="InterPro" id="IPR011050">
    <property type="entry name" value="Pectin_lyase_fold/virulence"/>
</dbReference>
<dbReference type="SMART" id="SM00869">
    <property type="entry name" value="Autotransporter"/>
    <property type="match status" value="1"/>
</dbReference>
<feature type="compositionally biased region" description="Basic and acidic residues" evidence="1">
    <location>
        <begin position="141"/>
        <end position="173"/>
    </location>
</feature>
<feature type="region of interest" description="Disordered" evidence="1">
    <location>
        <begin position="742"/>
        <end position="771"/>
    </location>
</feature>
<dbReference type="EMBL" id="CP031844">
    <property type="protein sequence ID" value="QEE12596.1"/>
    <property type="molecule type" value="Genomic_DNA"/>
</dbReference>
<dbReference type="Gene3D" id="2.40.128.130">
    <property type="entry name" value="Autotransporter beta-domain"/>
    <property type="match status" value="1"/>
</dbReference>
<dbReference type="AlphaFoldDB" id="A0A5B9D204"/>
<protein>
    <submittedName>
        <fullName evidence="3">Autotransporter outer membrane beta-barrel domain-containing protein</fullName>
    </submittedName>
</protein>
<dbReference type="RefSeq" id="WP_120122663.1">
    <property type="nucleotide sequence ID" value="NZ_CP031844.2"/>
</dbReference>
<dbReference type="Pfam" id="PF03797">
    <property type="entry name" value="Autotransporter"/>
    <property type="match status" value="1"/>
</dbReference>
<dbReference type="SUPFAM" id="SSF103515">
    <property type="entry name" value="Autotransporter"/>
    <property type="match status" value="1"/>
</dbReference>
<evidence type="ECO:0000256" key="1">
    <source>
        <dbReference type="SAM" id="MobiDB-lite"/>
    </source>
</evidence>
<gene>
    <name evidence="3" type="ORF">D1092_06360</name>
</gene>
<reference evidence="4" key="1">
    <citation type="submission" date="2019-07" db="EMBL/GenBank/DDBJ databases">
        <title>Bartonella kosoyii sp. nov. and Bartonella krasnovii sp. nov., two novel members of the Bartonella elizabethae complex sensu lato, isolated from black rats and wild desert rodent-fleas.</title>
        <authorList>
            <person name="Gutierrez R."/>
            <person name="Shalit T."/>
            <person name="Markus B."/>
            <person name="Yuan C."/>
            <person name="Nachum-Biala Y."/>
            <person name="Elad D."/>
            <person name="Harrus S."/>
        </authorList>
    </citation>
    <scope>NUCLEOTIDE SEQUENCE [LARGE SCALE GENOMIC DNA]</scope>
    <source>
        <strain evidence="4">OE 1-1</strain>
    </source>
</reference>
<evidence type="ECO:0000313" key="4">
    <source>
        <dbReference type="Proteomes" id="UP000321311"/>
    </source>
</evidence>
<dbReference type="SUPFAM" id="SSF51126">
    <property type="entry name" value="Pectin lyase-like"/>
    <property type="match status" value="1"/>
</dbReference>
<dbReference type="NCBIfam" id="TIGR01414">
    <property type="entry name" value="autotrans_barl"/>
    <property type="match status" value="1"/>
</dbReference>
<evidence type="ECO:0000313" key="3">
    <source>
        <dbReference type="EMBL" id="QEE12596.1"/>
    </source>
</evidence>
<dbReference type="Proteomes" id="UP000321311">
    <property type="component" value="Chromosome"/>
</dbReference>
<feature type="region of interest" description="Disordered" evidence="1">
    <location>
        <begin position="118"/>
        <end position="173"/>
    </location>
</feature>
<dbReference type="PANTHER" id="PTHR35037:SF3">
    <property type="entry name" value="C-TERMINAL REGION OF AIDA-LIKE PROTEIN"/>
    <property type="match status" value="1"/>
</dbReference>
<dbReference type="KEGG" id="barn:D1092_06360"/>
<dbReference type="OrthoDB" id="7922675at2"/>
<dbReference type="GeneID" id="71061765"/>
<name>A0A5B9D204_9HYPH</name>
<dbReference type="InterPro" id="IPR005546">
    <property type="entry name" value="Autotransporte_beta"/>
</dbReference>
<feature type="compositionally biased region" description="Pro residues" evidence="1">
    <location>
        <begin position="752"/>
        <end position="764"/>
    </location>
</feature>
<organism evidence="3 4">
    <name type="scientific">Bartonella krasnovii</name>
    <dbReference type="NCBI Taxonomy" id="2267275"/>
    <lineage>
        <taxon>Bacteria</taxon>
        <taxon>Pseudomonadati</taxon>
        <taxon>Pseudomonadota</taxon>
        <taxon>Alphaproteobacteria</taxon>
        <taxon>Hyphomicrobiales</taxon>
        <taxon>Bartonellaceae</taxon>
        <taxon>Bartonella</taxon>
    </lineage>
</organism>
<dbReference type="Gene3D" id="2.160.20.20">
    <property type="match status" value="1"/>
</dbReference>
<dbReference type="InterPro" id="IPR051551">
    <property type="entry name" value="Autotransporter_adhesion"/>
</dbReference>